<dbReference type="AlphaFoldDB" id="A0A5C7ADT1"/>
<dbReference type="GO" id="GO:0016757">
    <property type="term" value="F:glycosyltransferase activity"/>
    <property type="evidence" value="ECO:0007669"/>
    <property type="project" value="UniProtKB-ARBA"/>
</dbReference>
<sequence length="366" mass="42348">MSKKCILIALHRFEVGGAETQALYLARYLQEKGYQVHVGAFGDEHGLGIDKFSQAGISTFHWGFQEKLLLNPEPTFKGRLIKLKYLFKLIQLVRALSPDIIISYTYPPNVIFGRWKKWFNGAKVFWNQRDISIGFTGHPWEEFSLRNTDVFISNSETGAKYIEEKTDCKVHVIPNYIDAYQFKNSLDFEKSELLKVLMIGNIHANKNHIRLLEDWKDVVKIMPNARLYLAGKFGNEYEKCLNFINEHGLLDYVFLLGQLKDMIGLIEECQIAVFYSHGEGMPNGILEPMAAGLPVLVHRYVWSEELLGKDYPYFLSHQDQEGLVDRIKLISKKDLIKIGQQNRERAKEKFGIENSLNLYLDLINEY</sequence>
<evidence type="ECO:0000313" key="2">
    <source>
        <dbReference type="EMBL" id="TXE02411.1"/>
    </source>
</evidence>
<accession>A0A5C7ADT1</accession>
<organism evidence="2 3">
    <name type="scientific">Algoriphagus aquimarinus</name>
    <dbReference type="NCBI Taxonomy" id="237018"/>
    <lineage>
        <taxon>Bacteria</taxon>
        <taxon>Pseudomonadati</taxon>
        <taxon>Bacteroidota</taxon>
        <taxon>Cytophagia</taxon>
        <taxon>Cytophagales</taxon>
        <taxon>Cyclobacteriaceae</taxon>
        <taxon>Algoriphagus</taxon>
    </lineage>
</organism>
<dbReference type="InterPro" id="IPR028098">
    <property type="entry name" value="Glyco_trans_4-like_N"/>
</dbReference>
<name>A0A5C7ADT1_9BACT</name>
<dbReference type="OrthoDB" id="7560678at2"/>
<dbReference type="EMBL" id="VORW01000032">
    <property type="protein sequence ID" value="TXE02411.1"/>
    <property type="molecule type" value="Genomic_DNA"/>
</dbReference>
<dbReference type="Gene3D" id="3.40.50.2000">
    <property type="entry name" value="Glycogen Phosphorylase B"/>
    <property type="match status" value="2"/>
</dbReference>
<proteinExistence type="predicted"/>
<dbReference type="Pfam" id="PF13439">
    <property type="entry name" value="Glyco_transf_4"/>
    <property type="match status" value="1"/>
</dbReference>
<dbReference type="SUPFAM" id="SSF53756">
    <property type="entry name" value="UDP-Glycosyltransferase/glycogen phosphorylase"/>
    <property type="match status" value="1"/>
</dbReference>
<comment type="caution">
    <text evidence="2">The sequence shown here is derived from an EMBL/GenBank/DDBJ whole genome shotgun (WGS) entry which is preliminary data.</text>
</comment>
<dbReference type="Pfam" id="PF13692">
    <property type="entry name" value="Glyco_trans_1_4"/>
    <property type="match status" value="1"/>
</dbReference>
<reference evidence="2 3" key="1">
    <citation type="submission" date="2019-08" db="EMBL/GenBank/DDBJ databases">
        <title>Genomes sequence of Algoriphagus aquimarinus ACAM450.</title>
        <authorList>
            <person name="Bowman J.P."/>
        </authorList>
    </citation>
    <scope>NUCLEOTIDE SEQUENCE [LARGE SCALE GENOMIC DNA]</scope>
    <source>
        <strain evidence="2 3">ACAM 450</strain>
    </source>
</reference>
<dbReference type="CDD" id="cd03801">
    <property type="entry name" value="GT4_PimA-like"/>
    <property type="match status" value="1"/>
</dbReference>
<dbReference type="Proteomes" id="UP000321935">
    <property type="component" value="Unassembled WGS sequence"/>
</dbReference>
<protein>
    <submittedName>
        <fullName evidence="2">Glycosyltransferase family 4 protein</fullName>
    </submittedName>
</protein>
<dbReference type="RefSeq" id="WP_146921303.1">
    <property type="nucleotide sequence ID" value="NZ_VORW01000032.1"/>
</dbReference>
<keyword evidence="2" id="KW-0808">Transferase</keyword>
<feature type="domain" description="Glycosyltransferase subfamily 4-like N-terminal" evidence="1">
    <location>
        <begin position="15"/>
        <end position="178"/>
    </location>
</feature>
<dbReference type="PANTHER" id="PTHR12526">
    <property type="entry name" value="GLYCOSYLTRANSFERASE"/>
    <property type="match status" value="1"/>
</dbReference>
<gene>
    <name evidence="2" type="ORF">ESV85_21475</name>
</gene>
<evidence type="ECO:0000259" key="1">
    <source>
        <dbReference type="Pfam" id="PF13439"/>
    </source>
</evidence>
<evidence type="ECO:0000313" key="3">
    <source>
        <dbReference type="Proteomes" id="UP000321935"/>
    </source>
</evidence>